<dbReference type="Gene3D" id="3.30.60.30">
    <property type="match status" value="1"/>
</dbReference>
<dbReference type="InterPro" id="IPR002350">
    <property type="entry name" value="Kazal_dom"/>
</dbReference>
<evidence type="ECO:0000259" key="2">
    <source>
        <dbReference type="PROSITE" id="PS51465"/>
    </source>
</evidence>
<accession>A0A0K8TM25</accession>
<reference evidence="3" key="1">
    <citation type="journal article" date="2015" name="Insect Biochem. Mol. Biol.">
        <title>An insight into the sialome of the horse fly, Tabanus bromius.</title>
        <authorList>
            <person name="Ribeiro J.M."/>
            <person name="Kazimirova M."/>
            <person name="Takac P."/>
            <person name="Andersen J.F."/>
            <person name="Francischetti I.M."/>
        </authorList>
    </citation>
    <scope>NUCLEOTIDE SEQUENCE</scope>
</reference>
<feature type="signal peptide" evidence="1">
    <location>
        <begin position="1"/>
        <end position="19"/>
    </location>
</feature>
<feature type="chain" id="PRO_5005520133" evidence="1">
    <location>
        <begin position="20"/>
        <end position="81"/>
    </location>
</feature>
<proteinExistence type="evidence at transcript level"/>
<dbReference type="InterPro" id="IPR036058">
    <property type="entry name" value="Kazal_dom_sf"/>
</dbReference>
<sequence length="81" mass="9165">MKFLIISVIALICISFTDSNQGRPCPSCSNDWTPVCGICNTTKRYKTFQNQCLFRAYNCHNPHDVHTKVHDGECEEGIKKG</sequence>
<keyword evidence="1" id="KW-0732">Signal</keyword>
<organism evidence="3">
    <name type="scientific">Tabanus bromius</name>
    <name type="common">Band-eyed brown horse fly</name>
    <dbReference type="NCBI Taxonomy" id="304241"/>
    <lineage>
        <taxon>Eukaryota</taxon>
        <taxon>Metazoa</taxon>
        <taxon>Ecdysozoa</taxon>
        <taxon>Arthropoda</taxon>
        <taxon>Hexapoda</taxon>
        <taxon>Insecta</taxon>
        <taxon>Pterygota</taxon>
        <taxon>Neoptera</taxon>
        <taxon>Endopterygota</taxon>
        <taxon>Diptera</taxon>
        <taxon>Brachycera</taxon>
        <taxon>Tabanomorpha</taxon>
        <taxon>Tabanoidea</taxon>
        <taxon>Tabanidae</taxon>
        <taxon>Tabanus</taxon>
    </lineage>
</organism>
<dbReference type="SUPFAM" id="SSF100895">
    <property type="entry name" value="Kazal-type serine protease inhibitors"/>
    <property type="match status" value="1"/>
</dbReference>
<name>A0A0K8TM25_TABBR</name>
<dbReference type="EMBL" id="GDAI01002618">
    <property type="protein sequence ID" value="JAI14985.1"/>
    <property type="molecule type" value="mRNA"/>
</dbReference>
<feature type="domain" description="Kazal-like" evidence="2">
    <location>
        <begin position="19"/>
        <end position="76"/>
    </location>
</feature>
<evidence type="ECO:0000256" key="1">
    <source>
        <dbReference type="SAM" id="SignalP"/>
    </source>
</evidence>
<evidence type="ECO:0000313" key="3">
    <source>
        <dbReference type="EMBL" id="JAI14985.1"/>
    </source>
</evidence>
<dbReference type="PROSITE" id="PS51465">
    <property type="entry name" value="KAZAL_2"/>
    <property type="match status" value="1"/>
</dbReference>
<protein>
    <submittedName>
        <fullName evidence="3">Putative vasotab</fullName>
    </submittedName>
</protein>
<dbReference type="AlphaFoldDB" id="A0A0K8TM25"/>